<keyword evidence="1" id="KW-1133">Transmembrane helix</keyword>
<dbReference type="STRING" id="1654360.EA58_13495"/>
<sequence length="443" mass="49100">MKTYWLNRWETIRNSFWFVPAMLLVIAVGLARIAVTLDHQLPQLPFSLPEIGFTGGAEGARSVLSTIAGSMVTVAGVAFSITIVALTLASSQFGPRLLRNFMRDPGNQYVLGTFIATFIYCLLVLSTVTSNHDHVFVPRLAVNISLLLALLNVGVLIYFIHHVATSIQADHVINGVYEELNQHIAHFFPDELGAQAAGQRSDQQKAGQSFTGIFHRIVPARHEGYLQAVDRSSLRHLAEQQNCRIVLSHRAGSFVIKGSSLAVVLSETELDEGLDSQLQSCVIVGKVRTPEQDPEFAIHQLVEVAVRALSPGINDPFTAMTCVDRLSAVLCSLTGRAFHPACWYHADGQLQLVEQPLDFSGMLNASFDQIRQHSLTDVAVSIRLLEGLSRVASHCRTIEQQKSVRRQADMIIRTRRESLSEPEDLADMEQRYQVLQDELRQLG</sequence>
<evidence type="ECO:0008006" key="4">
    <source>
        <dbReference type="Google" id="ProtNLM"/>
    </source>
</evidence>
<dbReference type="Proteomes" id="UP000027192">
    <property type="component" value="Unassembled WGS sequence"/>
</dbReference>
<evidence type="ECO:0000313" key="3">
    <source>
        <dbReference type="Proteomes" id="UP000027192"/>
    </source>
</evidence>
<keyword evidence="3" id="KW-1185">Reference proteome</keyword>
<comment type="caution">
    <text evidence="2">The sequence shown here is derived from an EMBL/GenBank/DDBJ whole genome shotgun (WGS) entry which is preliminary data.</text>
</comment>
<feature type="transmembrane region" description="Helical" evidence="1">
    <location>
        <begin position="140"/>
        <end position="160"/>
    </location>
</feature>
<feature type="transmembrane region" description="Helical" evidence="1">
    <location>
        <begin position="16"/>
        <end position="35"/>
    </location>
</feature>
<evidence type="ECO:0000256" key="1">
    <source>
        <dbReference type="SAM" id="Phobius"/>
    </source>
</evidence>
<organism evidence="2 3">
    <name type="scientific">Photobacterium galatheae</name>
    <dbReference type="NCBI Taxonomy" id="1654360"/>
    <lineage>
        <taxon>Bacteria</taxon>
        <taxon>Pseudomonadati</taxon>
        <taxon>Pseudomonadota</taxon>
        <taxon>Gammaproteobacteria</taxon>
        <taxon>Vibrionales</taxon>
        <taxon>Vibrionaceae</taxon>
        <taxon>Photobacterium</taxon>
    </lineage>
</organism>
<feature type="transmembrane region" description="Helical" evidence="1">
    <location>
        <begin position="109"/>
        <end position="128"/>
    </location>
</feature>
<reference evidence="2 3" key="1">
    <citation type="submission" date="2014-04" db="EMBL/GenBank/DDBJ databases">
        <title>Draft genome sequence of Photobacterium halotolerans S2753: a solonamide, ngercheumicin and holomycin producer.</title>
        <authorList>
            <person name="Machado H.R."/>
            <person name="Gram L."/>
        </authorList>
    </citation>
    <scope>NUCLEOTIDE SEQUENCE [LARGE SCALE GENOMIC DNA]</scope>
    <source>
        <strain evidence="2 3">S2753</strain>
    </source>
</reference>
<accession>A0A066RLF5</accession>
<evidence type="ECO:0000313" key="2">
    <source>
        <dbReference type="EMBL" id="KDM91159.1"/>
    </source>
</evidence>
<dbReference type="EMBL" id="JMIB01000026">
    <property type="protein sequence ID" value="KDM91159.1"/>
    <property type="molecule type" value="Genomic_DNA"/>
</dbReference>
<feature type="transmembrane region" description="Helical" evidence="1">
    <location>
        <begin position="67"/>
        <end position="88"/>
    </location>
</feature>
<keyword evidence="1" id="KW-0472">Membrane</keyword>
<proteinExistence type="predicted"/>
<dbReference type="AlphaFoldDB" id="A0A066RLF5"/>
<gene>
    <name evidence="2" type="ORF">EA58_13495</name>
</gene>
<dbReference type="RefSeq" id="WP_036753521.1">
    <property type="nucleotide sequence ID" value="NZ_JAGSGC010000009.1"/>
</dbReference>
<dbReference type="Pfam" id="PF10011">
    <property type="entry name" value="DUF2254"/>
    <property type="match status" value="1"/>
</dbReference>
<name>A0A066RLF5_9GAMM</name>
<keyword evidence="1" id="KW-0812">Transmembrane</keyword>
<protein>
    <recommendedName>
        <fullName evidence="4">DUF2254 domain-containing protein</fullName>
    </recommendedName>
</protein>
<dbReference type="InterPro" id="IPR018723">
    <property type="entry name" value="DUF2254_membrane"/>
</dbReference>